<comment type="caution">
    <text evidence="7">The sequence shown here is derived from an EMBL/GenBank/DDBJ whole genome shotgun (WGS) entry which is preliminary data.</text>
</comment>
<evidence type="ECO:0000259" key="6">
    <source>
        <dbReference type="Pfam" id="PF08386"/>
    </source>
</evidence>
<reference evidence="7 8" key="1">
    <citation type="submission" date="2019-03" db="EMBL/GenBank/DDBJ databases">
        <title>Genome Sequencing and Assembly of Various Microbes Isolated from Partially Reclaimed Soil and Acid Mine Drainage (AMD) Site.</title>
        <authorList>
            <person name="Steinbock B."/>
            <person name="Bechtold R."/>
            <person name="Sevigny J.L."/>
            <person name="Thomas D."/>
            <person name="Cuthill L.R."/>
            <person name="Aveiro Johannsen E.J."/>
            <person name="Thomas K."/>
            <person name="Ghosh A."/>
        </authorList>
    </citation>
    <scope>NUCLEOTIDE SEQUENCE [LARGE SCALE GENOMIC DNA]</scope>
    <source>
        <strain evidence="7 8">F-B2</strain>
    </source>
</reference>
<feature type="domain" description="Peptidase S33 tripeptidyl aminopeptidase-like C-terminal" evidence="6">
    <location>
        <begin position="415"/>
        <end position="516"/>
    </location>
</feature>
<organism evidence="7 8">
    <name type="scientific">Microbacterium oleivorans</name>
    <dbReference type="NCBI Taxonomy" id="273677"/>
    <lineage>
        <taxon>Bacteria</taxon>
        <taxon>Bacillati</taxon>
        <taxon>Actinomycetota</taxon>
        <taxon>Actinomycetes</taxon>
        <taxon>Micrococcales</taxon>
        <taxon>Microbacteriaceae</taxon>
        <taxon>Microbacterium</taxon>
    </lineage>
</organism>
<dbReference type="Proteomes" id="UP000295633">
    <property type="component" value="Unassembled WGS sequence"/>
</dbReference>
<proteinExistence type="inferred from homology"/>
<dbReference type="PANTHER" id="PTHR43248">
    <property type="entry name" value="2-SUCCINYL-6-HYDROXY-2,4-CYCLOHEXADIENE-1-CARBOXYLATE SYNTHASE"/>
    <property type="match status" value="1"/>
</dbReference>
<evidence type="ECO:0000313" key="8">
    <source>
        <dbReference type="Proteomes" id="UP000295633"/>
    </source>
</evidence>
<dbReference type="STRING" id="273677.BW34_02645"/>
<evidence type="ECO:0000313" key="7">
    <source>
        <dbReference type="EMBL" id="TDL45109.1"/>
    </source>
</evidence>
<evidence type="ECO:0000256" key="5">
    <source>
        <dbReference type="SAM" id="SignalP"/>
    </source>
</evidence>
<dbReference type="EMBL" id="SMZX01000001">
    <property type="protein sequence ID" value="TDL45109.1"/>
    <property type="molecule type" value="Genomic_DNA"/>
</dbReference>
<sequence length="519" mass="54207">MTRGVWHRAAAAVLAVGVAVALVAGCTPKRSSDDRPAPHRTPVTQGAPAGFETYYGQKVDWESCRGVGDGDYQCAQITAPKDWSDAGGGDIELSVIVHLASSGTAKGSLFVNPGGPGASGVDLVQQAASFAVGDELLDSYDVVGFDPRGVGRSTAVRCLDAAAMDRYLFAIPSAPRGTPERTAEQQSSAESFARACDSNSDGLLPYVTTENAARDLDLLRGVLGDEKLSYLGYSYGSFLGATYADLFPKNVGRVVLDGGLDPSIPSAIVGARQAAGFQSAFDAYLASCLTGSDCPFSGTEANARQQMGDALAAVDASPLTASDGRKLGADSLVTGIVSALYSEGNWSSLSSAITGVLEGDADEMFELVDRYYNRYDGQYLDNSTEAFSAYNCMDYPADPADVVADANADVAAKAPTFAPYWSSDASLCDAWPYPPTGSRNEIHAEGAAPILVIGTTNDPATPYEWSAALAKQLSSGILLTRVGEGHTGFNKGNACIDDAVVAYFEDDRVPDGDLRCEAP</sequence>
<evidence type="ECO:0000256" key="2">
    <source>
        <dbReference type="ARBA" id="ARBA00022729"/>
    </source>
</evidence>
<accession>A0A4R5YJG9</accession>
<feature type="region of interest" description="Disordered" evidence="4">
    <location>
        <begin position="28"/>
        <end position="49"/>
    </location>
</feature>
<name>A0A4R5YJG9_9MICO</name>
<dbReference type="PANTHER" id="PTHR43248:SF29">
    <property type="entry name" value="TRIPEPTIDYL AMINOPEPTIDASE"/>
    <property type="match status" value="1"/>
</dbReference>
<dbReference type="PROSITE" id="PS51257">
    <property type="entry name" value="PROKAR_LIPOPROTEIN"/>
    <property type="match status" value="1"/>
</dbReference>
<dbReference type="RefSeq" id="WP_133398372.1">
    <property type="nucleotide sequence ID" value="NZ_SMZX01000001.1"/>
</dbReference>
<evidence type="ECO:0000256" key="1">
    <source>
        <dbReference type="ARBA" id="ARBA00010088"/>
    </source>
</evidence>
<dbReference type="SUPFAM" id="SSF53474">
    <property type="entry name" value="alpha/beta-Hydrolases"/>
    <property type="match status" value="1"/>
</dbReference>
<dbReference type="InterPro" id="IPR051601">
    <property type="entry name" value="Serine_prot/Carboxylest_S33"/>
</dbReference>
<feature type="signal peptide" evidence="5">
    <location>
        <begin position="1"/>
        <end position="24"/>
    </location>
</feature>
<dbReference type="GO" id="GO:0016787">
    <property type="term" value="F:hydrolase activity"/>
    <property type="evidence" value="ECO:0007669"/>
    <property type="project" value="UniProtKB-KW"/>
</dbReference>
<keyword evidence="2 5" id="KW-0732">Signal</keyword>
<protein>
    <submittedName>
        <fullName evidence="7">Alpha/beta hydrolase</fullName>
    </submittedName>
</protein>
<dbReference type="InterPro" id="IPR013595">
    <property type="entry name" value="Pept_S33_TAP-like_C"/>
</dbReference>
<dbReference type="InterPro" id="IPR029058">
    <property type="entry name" value="AB_hydrolase_fold"/>
</dbReference>
<evidence type="ECO:0000256" key="3">
    <source>
        <dbReference type="ARBA" id="ARBA00022801"/>
    </source>
</evidence>
<gene>
    <name evidence="7" type="ORF">E2R54_01050</name>
</gene>
<dbReference type="Gene3D" id="3.40.50.1820">
    <property type="entry name" value="alpha/beta hydrolase"/>
    <property type="match status" value="1"/>
</dbReference>
<keyword evidence="3 7" id="KW-0378">Hydrolase</keyword>
<dbReference type="Pfam" id="PF08386">
    <property type="entry name" value="Abhydrolase_4"/>
    <property type="match status" value="1"/>
</dbReference>
<feature type="chain" id="PRO_5039025312" evidence="5">
    <location>
        <begin position="25"/>
        <end position="519"/>
    </location>
</feature>
<dbReference type="AlphaFoldDB" id="A0A4R5YJG9"/>
<comment type="similarity">
    <text evidence="1">Belongs to the peptidase S33 family.</text>
</comment>
<evidence type="ECO:0000256" key="4">
    <source>
        <dbReference type="SAM" id="MobiDB-lite"/>
    </source>
</evidence>